<evidence type="ECO:0000313" key="2">
    <source>
        <dbReference type="EMBL" id="KAE9175269.1"/>
    </source>
</evidence>
<evidence type="ECO:0000313" key="7">
    <source>
        <dbReference type="Proteomes" id="UP000433483"/>
    </source>
</evidence>
<evidence type="ECO:0000313" key="1">
    <source>
        <dbReference type="EMBL" id="KAE9077917.1"/>
    </source>
</evidence>
<evidence type="ECO:0000313" key="8">
    <source>
        <dbReference type="Proteomes" id="UP000437068"/>
    </source>
</evidence>
<gene>
    <name evidence="6" type="ORF">PF001_g9531</name>
    <name evidence="4" type="ORF">PF002_g26148</name>
    <name evidence="3" type="ORF">PF004_g24394</name>
    <name evidence="2" type="ORF">PF005_g25470</name>
    <name evidence="5" type="ORF">PF008_g25197</name>
    <name evidence="1" type="ORF">PF010_g23327</name>
</gene>
<evidence type="ECO:0000313" key="4">
    <source>
        <dbReference type="EMBL" id="KAE9185508.1"/>
    </source>
</evidence>
<protein>
    <submittedName>
        <fullName evidence="6">Uncharacterized protein</fullName>
    </submittedName>
</protein>
<comment type="caution">
    <text evidence="6">The sequence shown here is derived from an EMBL/GenBank/DDBJ whole genome shotgun (WGS) entry which is preliminary data.</text>
</comment>
<reference evidence="7 8" key="1">
    <citation type="submission" date="2018-08" db="EMBL/GenBank/DDBJ databases">
        <title>Genomic investigation of the strawberry pathogen Phytophthora fragariae indicates pathogenicity is determined by transcriptional variation in three key races.</title>
        <authorList>
            <person name="Adams T.M."/>
            <person name="Armitage A.D."/>
            <person name="Sobczyk M.K."/>
            <person name="Bates H.J."/>
            <person name="Dunwell J.M."/>
            <person name="Nellist C.F."/>
            <person name="Harrison R.J."/>
        </authorList>
    </citation>
    <scope>NUCLEOTIDE SEQUENCE [LARGE SCALE GENOMIC DNA]</scope>
    <source>
        <strain evidence="6 8">A4</strain>
        <strain evidence="4 9">BC-1</strain>
        <strain evidence="3 10">BC-23</strain>
        <strain evidence="2 7">NOV-27</strain>
        <strain evidence="5 11">NOV-77</strain>
        <strain evidence="1 12">ONT-3</strain>
    </source>
</reference>
<dbReference type="EMBL" id="QXGE01000460">
    <property type="protein sequence ID" value="KAE9311859.1"/>
    <property type="molecule type" value="Genomic_DNA"/>
</dbReference>
<evidence type="ECO:0000313" key="3">
    <source>
        <dbReference type="EMBL" id="KAE9181917.1"/>
    </source>
</evidence>
<evidence type="ECO:0000313" key="11">
    <source>
        <dbReference type="Proteomes" id="UP000486351"/>
    </source>
</evidence>
<dbReference type="EMBL" id="QXFX01002350">
    <property type="protein sequence ID" value="KAE9077917.1"/>
    <property type="molecule type" value="Genomic_DNA"/>
</dbReference>
<dbReference type="EMBL" id="QXGC01002777">
    <property type="protein sequence ID" value="KAE9181917.1"/>
    <property type="molecule type" value="Genomic_DNA"/>
</dbReference>
<proteinExistence type="predicted"/>
<evidence type="ECO:0000313" key="12">
    <source>
        <dbReference type="Proteomes" id="UP000488956"/>
    </source>
</evidence>
<accession>A0A6A4DRL1</accession>
<keyword evidence="7" id="KW-1185">Reference proteome</keyword>
<evidence type="ECO:0000313" key="9">
    <source>
        <dbReference type="Proteomes" id="UP000440367"/>
    </source>
</evidence>
<evidence type="ECO:0000313" key="10">
    <source>
        <dbReference type="Proteomes" id="UP000476176"/>
    </source>
</evidence>
<dbReference type="EMBL" id="QXGB01002755">
    <property type="protein sequence ID" value="KAE9175269.1"/>
    <property type="molecule type" value="Genomic_DNA"/>
</dbReference>
<name>A0A6A4DRL1_9STRA</name>
<dbReference type="Proteomes" id="UP000488956">
    <property type="component" value="Unassembled WGS sequence"/>
</dbReference>
<organism evidence="6 8">
    <name type="scientific">Phytophthora fragariae</name>
    <dbReference type="NCBI Taxonomy" id="53985"/>
    <lineage>
        <taxon>Eukaryota</taxon>
        <taxon>Sar</taxon>
        <taxon>Stramenopiles</taxon>
        <taxon>Oomycota</taxon>
        <taxon>Peronosporomycetes</taxon>
        <taxon>Peronosporales</taxon>
        <taxon>Peronosporaceae</taxon>
        <taxon>Phytophthora</taxon>
    </lineage>
</organism>
<dbReference type="Proteomes" id="UP000486351">
    <property type="component" value="Unassembled WGS sequence"/>
</dbReference>
<dbReference type="Proteomes" id="UP000433483">
    <property type="component" value="Unassembled WGS sequence"/>
</dbReference>
<evidence type="ECO:0000313" key="5">
    <source>
        <dbReference type="EMBL" id="KAE9291945.1"/>
    </source>
</evidence>
<dbReference type="Proteomes" id="UP000437068">
    <property type="component" value="Unassembled WGS sequence"/>
</dbReference>
<dbReference type="Proteomes" id="UP000476176">
    <property type="component" value="Unassembled WGS sequence"/>
</dbReference>
<dbReference type="EMBL" id="QXGD01002681">
    <property type="protein sequence ID" value="KAE9185508.1"/>
    <property type="molecule type" value="Genomic_DNA"/>
</dbReference>
<evidence type="ECO:0000313" key="6">
    <source>
        <dbReference type="EMBL" id="KAE9311859.1"/>
    </source>
</evidence>
<dbReference type="AlphaFoldDB" id="A0A6A4DRL1"/>
<sequence length="53" mass="5546">MPRSRSTFSAASAVSARSACRLTTLAPAGATPPLPCCSWPSPTSTPRYCCLRC</sequence>
<dbReference type="Proteomes" id="UP000440367">
    <property type="component" value="Unassembled WGS sequence"/>
</dbReference>
<dbReference type="EMBL" id="QXFY01002823">
    <property type="protein sequence ID" value="KAE9291945.1"/>
    <property type="molecule type" value="Genomic_DNA"/>
</dbReference>